<dbReference type="PIRSF" id="PIRSF006621">
    <property type="entry name" value="Dus"/>
    <property type="match status" value="1"/>
</dbReference>
<protein>
    <recommendedName>
        <fullName evidence="12">tRNA-dihydrouridine synthase</fullName>
        <ecNumber evidence="12">1.3.1.-</ecNumber>
    </recommendedName>
</protein>
<dbReference type="Pfam" id="PF01207">
    <property type="entry name" value="Dus"/>
    <property type="match status" value="1"/>
</dbReference>
<dbReference type="PANTHER" id="PTHR11082">
    <property type="entry name" value="TRNA-DIHYDROURIDINE SYNTHASE"/>
    <property type="match status" value="1"/>
</dbReference>
<comment type="cofactor">
    <cofactor evidence="1 12 14">
        <name>FMN</name>
        <dbReference type="ChEBI" id="CHEBI:58210"/>
    </cofactor>
</comment>
<dbReference type="InterPro" id="IPR035587">
    <property type="entry name" value="DUS-like_FMN-bd"/>
</dbReference>
<comment type="catalytic activity">
    <reaction evidence="10">
        <text>a 5,6-dihydrouridine in tRNA + NADP(+) = a uridine in tRNA + NADPH + H(+)</text>
        <dbReference type="Rhea" id="RHEA:23624"/>
        <dbReference type="Rhea" id="RHEA-COMP:13339"/>
        <dbReference type="Rhea" id="RHEA-COMP:13887"/>
        <dbReference type="ChEBI" id="CHEBI:15378"/>
        <dbReference type="ChEBI" id="CHEBI:57783"/>
        <dbReference type="ChEBI" id="CHEBI:58349"/>
        <dbReference type="ChEBI" id="CHEBI:65315"/>
        <dbReference type="ChEBI" id="CHEBI:74443"/>
    </reaction>
</comment>
<dbReference type="Gene3D" id="1.10.1200.80">
    <property type="entry name" value="Putative flavin oxidoreducatase, domain 2"/>
    <property type="match status" value="1"/>
</dbReference>
<comment type="caution">
    <text evidence="16">The sequence shown here is derived from an EMBL/GenBank/DDBJ whole genome shotgun (WGS) entry which is preliminary data.</text>
</comment>
<dbReference type="Proteomes" id="UP000177751">
    <property type="component" value="Unassembled WGS sequence"/>
</dbReference>
<dbReference type="InterPro" id="IPR024036">
    <property type="entry name" value="tRNA-dHydroUridine_Synthase_C"/>
</dbReference>
<keyword evidence="8" id="KW-0694">RNA-binding</keyword>
<feature type="domain" description="DUS-like FMN-binding" evidence="15">
    <location>
        <begin position="16"/>
        <end position="310"/>
    </location>
</feature>
<dbReference type="STRING" id="1802229.A2401_00125"/>
<evidence type="ECO:0000313" key="17">
    <source>
        <dbReference type="Proteomes" id="UP000177751"/>
    </source>
</evidence>
<feature type="binding site" evidence="14">
    <location>
        <position position="173"/>
    </location>
    <ligand>
        <name>FMN</name>
        <dbReference type="ChEBI" id="CHEBI:58210"/>
    </ligand>
</feature>
<evidence type="ECO:0000313" key="16">
    <source>
        <dbReference type="EMBL" id="OGZ84915.1"/>
    </source>
</evidence>
<keyword evidence="4 12" id="KW-0285">Flavoprotein</keyword>
<evidence type="ECO:0000256" key="10">
    <source>
        <dbReference type="ARBA" id="ARBA00048205"/>
    </source>
</evidence>
<accession>A0A1G2JCR4</accession>
<dbReference type="GO" id="GO:0050660">
    <property type="term" value="F:flavin adenine dinucleotide binding"/>
    <property type="evidence" value="ECO:0007669"/>
    <property type="project" value="InterPro"/>
</dbReference>
<evidence type="ECO:0000256" key="9">
    <source>
        <dbReference type="ARBA" id="ARBA00023002"/>
    </source>
</evidence>
<keyword evidence="6 12" id="KW-0819">tRNA processing</keyword>
<sequence length="313" mass="35413">MEHGFWQKFKQPIMVMAPMSGVTDEAFRLMFLKYGKPDVFWTEFISASALLSPKGRKYCLDTLKFSPKERPIVAQIFGAEAIQIEKACKEIVALGFDGIDINMGCPDKDIEKQGAGAALINNPVLAKKIIRSAQRGAGKIQVSVKTRIGYNKNQITEWIPILLKENIACLTVHFRTRKEMYSTPAHWELAKEIVKLRNKYAPKTLILGNGDIKSLAQARELAKKTGVDGVMFGRGVLGNPWFFSDKIPSVKERLRAIIEHAELFDGEHFESIKKHFHAYAKGFEGARDLRENLMKTKNASETKKIIENFLQNR</sequence>
<keyword evidence="3" id="KW-0820">tRNA-binding</keyword>
<dbReference type="SUPFAM" id="SSF51395">
    <property type="entry name" value="FMN-linked oxidoreductases"/>
    <property type="match status" value="1"/>
</dbReference>
<evidence type="ECO:0000259" key="15">
    <source>
        <dbReference type="Pfam" id="PF01207"/>
    </source>
</evidence>
<dbReference type="GO" id="GO:0000049">
    <property type="term" value="F:tRNA binding"/>
    <property type="evidence" value="ECO:0007669"/>
    <property type="project" value="UniProtKB-KW"/>
</dbReference>
<dbReference type="InterPro" id="IPR018517">
    <property type="entry name" value="tRNA_hU_synthase_CS"/>
</dbReference>
<comment type="function">
    <text evidence="2 12">Catalyzes the synthesis of 5,6-dihydrouridine (D), a modified base found in the D-loop of most tRNAs, via the reduction of the C5-C6 double bond in target uridines.</text>
</comment>
<dbReference type="PROSITE" id="PS01136">
    <property type="entry name" value="UPF0034"/>
    <property type="match status" value="1"/>
</dbReference>
<keyword evidence="7" id="KW-0521">NADP</keyword>
<feature type="binding site" evidence="14">
    <location>
        <position position="145"/>
    </location>
    <ligand>
        <name>FMN</name>
        <dbReference type="ChEBI" id="CHEBI:58210"/>
    </ligand>
</feature>
<evidence type="ECO:0000256" key="1">
    <source>
        <dbReference type="ARBA" id="ARBA00001917"/>
    </source>
</evidence>
<organism evidence="16 17">
    <name type="scientific">Candidatus Staskawiczbacteria bacterium RIFOXYC1_FULL_38_18</name>
    <dbReference type="NCBI Taxonomy" id="1802229"/>
    <lineage>
        <taxon>Bacteria</taxon>
        <taxon>Candidatus Staskawicziibacteriota</taxon>
    </lineage>
</organism>
<reference evidence="16 17" key="1">
    <citation type="journal article" date="2016" name="Nat. Commun.">
        <title>Thousands of microbial genomes shed light on interconnected biogeochemical processes in an aquifer system.</title>
        <authorList>
            <person name="Anantharaman K."/>
            <person name="Brown C.T."/>
            <person name="Hug L.A."/>
            <person name="Sharon I."/>
            <person name="Castelle C.J."/>
            <person name="Probst A.J."/>
            <person name="Thomas B.C."/>
            <person name="Singh A."/>
            <person name="Wilkins M.J."/>
            <person name="Karaoz U."/>
            <person name="Brodie E.L."/>
            <person name="Williams K.H."/>
            <person name="Hubbard S.S."/>
            <person name="Banfield J.F."/>
        </authorList>
    </citation>
    <scope>NUCLEOTIDE SEQUENCE [LARGE SCALE GENOMIC DNA]</scope>
</reference>
<keyword evidence="9 12" id="KW-0560">Oxidoreductase</keyword>
<dbReference type="EC" id="1.3.1.-" evidence="12"/>
<keyword evidence="14" id="KW-0547">Nucleotide-binding</keyword>
<evidence type="ECO:0000256" key="4">
    <source>
        <dbReference type="ARBA" id="ARBA00022630"/>
    </source>
</evidence>
<evidence type="ECO:0000256" key="12">
    <source>
        <dbReference type="PIRNR" id="PIRNR006621"/>
    </source>
</evidence>
<evidence type="ECO:0000256" key="8">
    <source>
        <dbReference type="ARBA" id="ARBA00022884"/>
    </source>
</evidence>
<name>A0A1G2JCR4_9BACT</name>
<evidence type="ECO:0000256" key="7">
    <source>
        <dbReference type="ARBA" id="ARBA00022857"/>
    </source>
</evidence>
<evidence type="ECO:0000256" key="5">
    <source>
        <dbReference type="ARBA" id="ARBA00022643"/>
    </source>
</evidence>
<dbReference type="AlphaFoldDB" id="A0A1G2JCR4"/>
<dbReference type="InterPro" id="IPR001269">
    <property type="entry name" value="DUS_fam"/>
</dbReference>
<evidence type="ECO:0000256" key="3">
    <source>
        <dbReference type="ARBA" id="ARBA00022555"/>
    </source>
</evidence>
<dbReference type="Gene3D" id="3.20.20.70">
    <property type="entry name" value="Aldolase class I"/>
    <property type="match status" value="1"/>
</dbReference>
<evidence type="ECO:0000256" key="6">
    <source>
        <dbReference type="ARBA" id="ARBA00022694"/>
    </source>
</evidence>
<feature type="binding site" evidence="14">
    <location>
        <position position="75"/>
    </location>
    <ligand>
        <name>FMN</name>
        <dbReference type="ChEBI" id="CHEBI:58210"/>
    </ligand>
</feature>
<proteinExistence type="inferred from homology"/>
<evidence type="ECO:0000256" key="14">
    <source>
        <dbReference type="PIRSR" id="PIRSR006621-2"/>
    </source>
</evidence>
<dbReference type="EMBL" id="MHPP01000009">
    <property type="protein sequence ID" value="OGZ84915.1"/>
    <property type="molecule type" value="Genomic_DNA"/>
</dbReference>
<feature type="binding site" evidence="14">
    <location>
        <begin position="233"/>
        <end position="234"/>
    </location>
    <ligand>
        <name>FMN</name>
        <dbReference type="ChEBI" id="CHEBI:58210"/>
    </ligand>
</feature>
<gene>
    <name evidence="16" type="ORF">A2401_00125</name>
</gene>
<comment type="similarity">
    <text evidence="12">Belongs to the dus family.</text>
</comment>
<dbReference type="InterPro" id="IPR013785">
    <property type="entry name" value="Aldolase_TIM"/>
</dbReference>
<evidence type="ECO:0000256" key="2">
    <source>
        <dbReference type="ARBA" id="ARBA00002790"/>
    </source>
</evidence>
<dbReference type="GO" id="GO:0017150">
    <property type="term" value="F:tRNA dihydrouridine synthase activity"/>
    <property type="evidence" value="ECO:0007669"/>
    <property type="project" value="InterPro"/>
</dbReference>
<dbReference type="PANTHER" id="PTHR11082:SF25">
    <property type="entry name" value="DUS-LIKE FMN-BINDING DOMAIN-CONTAINING PROTEIN"/>
    <property type="match status" value="1"/>
</dbReference>
<keyword evidence="5 12" id="KW-0288">FMN</keyword>
<feature type="active site" description="Proton donor" evidence="13">
    <location>
        <position position="105"/>
    </location>
</feature>
<dbReference type="CDD" id="cd02801">
    <property type="entry name" value="DUS_like_FMN"/>
    <property type="match status" value="1"/>
</dbReference>
<comment type="catalytic activity">
    <reaction evidence="11">
        <text>a 5,6-dihydrouridine in tRNA + NAD(+) = a uridine in tRNA + NADH + H(+)</text>
        <dbReference type="Rhea" id="RHEA:54452"/>
        <dbReference type="Rhea" id="RHEA-COMP:13339"/>
        <dbReference type="Rhea" id="RHEA-COMP:13887"/>
        <dbReference type="ChEBI" id="CHEBI:15378"/>
        <dbReference type="ChEBI" id="CHEBI:57540"/>
        <dbReference type="ChEBI" id="CHEBI:57945"/>
        <dbReference type="ChEBI" id="CHEBI:65315"/>
        <dbReference type="ChEBI" id="CHEBI:74443"/>
    </reaction>
</comment>
<evidence type="ECO:0000256" key="11">
    <source>
        <dbReference type="ARBA" id="ARBA00048802"/>
    </source>
</evidence>
<evidence type="ECO:0000256" key="13">
    <source>
        <dbReference type="PIRSR" id="PIRSR006621-1"/>
    </source>
</evidence>